<organism evidence="1 2">
    <name type="scientific">Sordaria brevicollis</name>
    <dbReference type="NCBI Taxonomy" id="83679"/>
    <lineage>
        <taxon>Eukaryota</taxon>
        <taxon>Fungi</taxon>
        <taxon>Dikarya</taxon>
        <taxon>Ascomycota</taxon>
        <taxon>Pezizomycotina</taxon>
        <taxon>Sordariomycetes</taxon>
        <taxon>Sordariomycetidae</taxon>
        <taxon>Sordariales</taxon>
        <taxon>Sordariaceae</taxon>
        <taxon>Sordaria</taxon>
    </lineage>
</organism>
<gene>
    <name evidence="1" type="ORF">B0T20DRAFT_409900</name>
</gene>
<evidence type="ECO:0000313" key="1">
    <source>
        <dbReference type="EMBL" id="KAK3399339.1"/>
    </source>
</evidence>
<proteinExistence type="predicted"/>
<evidence type="ECO:0000313" key="2">
    <source>
        <dbReference type="Proteomes" id="UP001281003"/>
    </source>
</evidence>
<dbReference type="Proteomes" id="UP001281003">
    <property type="component" value="Unassembled WGS sequence"/>
</dbReference>
<reference evidence="1" key="1">
    <citation type="journal article" date="2023" name="Mol. Phylogenet. Evol.">
        <title>Genome-scale phylogeny and comparative genomics of the fungal order Sordariales.</title>
        <authorList>
            <person name="Hensen N."/>
            <person name="Bonometti L."/>
            <person name="Westerberg I."/>
            <person name="Brannstrom I.O."/>
            <person name="Guillou S."/>
            <person name="Cros-Aarteil S."/>
            <person name="Calhoun S."/>
            <person name="Haridas S."/>
            <person name="Kuo A."/>
            <person name="Mondo S."/>
            <person name="Pangilinan J."/>
            <person name="Riley R."/>
            <person name="LaButti K."/>
            <person name="Andreopoulos B."/>
            <person name="Lipzen A."/>
            <person name="Chen C."/>
            <person name="Yan M."/>
            <person name="Daum C."/>
            <person name="Ng V."/>
            <person name="Clum A."/>
            <person name="Steindorff A."/>
            <person name="Ohm R.A."/>
            <person name="Martin F."/>
            <person name="Silar P."/>
            <person name="Natvig D.O."/>
            <person name="Lalanne C."/>
            <person name="Gautier V."/>
            <person name="Ament-Velasquez S.L."/>
            <person name="Kruys A."/>
            <person name="Hutchinson M.I."/>
            <person name="Powell A.J."/>
            <person name="Barry K."/>
            <person name="Miller A.N."/>
            <person name="Grigoriev I.V."/>
            <person name="Debuchy R."/>
            <person name="Gladieux P."/>
            <person name="Hiltunen Thoren M."/>
            <person name="Johannesson H."/>
        </authorList>
    </citation>
    <scope>NUCLEOTIDE SEQUENCE</scope>
    <source>
        <strain evidence="1">FGSC 1904</strain>
    </source>
</reference>
<sequence length="207" mass="23398">MPAPASFFLRYAHQRPKRKLPTFDTAQLKICHWIPKLGASWHDDAQPVAWKSFWASSHHLEDRFEFHRLRSVFLFGRKQDRKLPLKNTDAEVVPEASGNGNTNIQQHKAQQPMMITNRPSLDETLSAGLLSCAPVPLDFPLFSLGNSLGMKYSSPKMMRSSCFPFLPCPLPVVCFDVANARGSHSSSRSDSTTWPILFGEAERRCQL</sequence>
<dbReference type="AlphaFoldDB" id="A0AAE0UDE2"/>
<keyword evidence="2" id="KW-1185">Reference proteome</keyword>
<comment type="caution">
    <text evidence="1">The sequence shown here is derived from an EMBL/GenBank/DDBJ whole genome shotgun (WGS) entry which is preliminary data.</text>
</comment>
<dbReference type="EMBL" id="JAUTDP010000005">
    <property type="protein sequence ID" value="KAK3399339.1"/>
    <property type="molecule type" value="Genomic_DNA"/>
</dbReference>
<name>A0AAE0UDE2_SORBR</name>
<protein>
    <submittedName>
        <fullName evidence="1">Uncharacterized protein</fullName>
    </submittedName>
</protein>
<accession>A0AAE0UDE2</accession>
<reference evidence="1" key="2">
    <citation type="submission" date="2023-07" db="EMBL/GenBank/DDBJ databases">
        <authorList>
            <consortium name="Lawrence Berkeley National Laboratory"/>
            <person name="Haridas S."/>
            <person name="Hensen N."/>
            <person name="Bonometti L."/>
            <person name="Westerberg I."/>
            <person name="Brannstrom I.O."/>
            <person name="Guillou S."/>
            <person name="Cros-Aarteil S."/>
            <person name="Calhoun S."/>
            <person name="Kuo A."/>
            <person name="Mondo S."/>
            <person name="Pangilinan J."/>
            <person name="Riley R."/>
            <person name="LaButti K."/>
            <person name="Andreopoulos B."/>
            <person name="Lipzen A."/>
            <person name="Chen C."/>
            <person name="Yanf M."/>
            <person name="Daum C."/>
            <person name="Ng V."/>
            <person name="Clum A."/>
            <person name="Steindorff A."/>
            <person name="Ohm R."/>
            <person name="Martin F."/>
            <person name="Silar P."/>
            <person name="Natvig D."/>
            <person name="Lalanne C."/>
            <person name="Gautier V."/>
            <person name="Ament-velasquez S.L."/>
            <person name="Kruys A."/>
            <person name="Hutchinson M.I."/>
            <person name="Powell A.J."/>
            <person name="Barry K."/>
            <person name="Miller A.N."/>
            <person name="Grigoriev I.V."/>
            <person name="Debuchy R."/>
            <person name="Gladieux P."/>
            <person name="Thoren M.H."/>
            <person name="Johannesson H."/>
        </authorList>
    </citation>
    <scope>NUCLEOTIDE SEQUENCE</scope>
    <source>
        <strain evidence="1">FGSC 1904</strain>
    </source>
</reference>